<dbReference type="InterPro" id="IPR050564">
    <property type="entry name" value="F420-G6PD/mer"/>
</dbReference>
<keyword evidence="3" id="KW-1185">Reference proteome</keyword>
<dbReference type="AlphaFoldDB" id="A0A3A3G938"/>
<dbReference type="InterPro" id="IPR019919">
    <property type="entry name" value="Lucif-like_OxRdtase_MSMEG_2256"/>
</dbReference>
<dbReference type="Proteomes" id="UP000266327">
    <property type="component" value="Unassembled WGS sequence"/>
</dbReference>
<reference evidence="3" key="1">
    <citation type="submission" date="2018-09" db="EMBL/GenBank/DDBJ databases">
        <authorList>
            <person name="Zhu H."/>
        </authorList>
    </citation>
    <scope>NUCLEOTIDE SEQUENCE [LARGE SCALE GENOMIC DNA]</scope>
    <source>
        <strain evidence="3">K1S02-23</strain>
    </source>
</reference>
<dbReference type="InterPro" id="IPR011251">
    <property type="entry name" value="Luciferase-like_dom"/>
</dbReference>
<keyword evidence="2" id="KW-0560">Oxidoreductase</keyword>
<dbReference type="NCBIfam" id="TIGR03617">
    <property type="entry name" value="F420_MSMEG_2256"/>
    <property type="match status" value="1"/>
</dbReference>
<evidence type="ECO:0000313" key="3">
    <source>
        <dbReference type="Proteomes" id="UP000266327"/>
    </source>
</evidence>
<dbReference type="GO" id="GO:0016705">
    <property type="term" value="F:oxidoreductase activity, acting on paired donors, with incorporation or reduction of molecular oxygen"/>
    <property type="evidence" value="ECO:0007669"/>
    <property type="project" value="InterPro"/>
</dbReference>
<organism evidence="2 3">
    <name type="scientific">Noviherbaspirillum sedimenti</name>
    <dbReference type="NCBI Taxonomy" id="2320865"/>
    <lineage>
        <taxon>Bacteria</taxon>
        <taxon>Pseudomonadati</taxon>
        <taxon>Pseudomonadota</taxon>
        <taxon>Betaproteobacteria</taxon>
        <taxon>Burkholderiales</taxon>
        <taxon>Oxalobacteraceae</taxon>
        <taxon>Noviherbaspirillum</taxon>
    </lineage>
</organism>
<protein>
    <submittedName>
        <fullName evidence="2">TIGR03617 family F420-dependent LLM class oxidoreductase</fullName>
        <ecNumber evidence="2">1.-.-.-</ecNumber>
    </submittedName>
</protein>
<gene>
    <name evidence="2" type="ORF">D3878_17095</name>
</gene>
<comment type="caution">
    <text evidence="2">The sequence shown here is derived from an EMBL/GenBank/DDBJ whole genome shotgun (WGS) entry which is preliminary data.</text>
</comment>
<evidence type="ECO:0000313" key="2">
    <source>
        <dbReference type="EMBL" id="RJG03082.1"/>
    </source>
</evidence>
<dbReference type="CDD" id="cd01097">
    <property type="entry name" value="Tetrahydromethanopterin_reductase"/>
    <property type="match status" value="1"/>
</dbReference>
<dbReference type="Gene3D" id="3.20.20.30">
    <property type="entry name" value="Luciferase-like domain"/>
    <property type="match status" value="1"/>
</dbReference>
<dbReference type="SUPFAM" id="SSF51679">
    <property type="entry name" value="Bacterial luciferase-like"/>
    <property type="match status" value="1"/>
</dbReference>
<dbReference type="InterPro" id="IPR036661">
    <property type="entry name" value="Luciferase-like_sf"/>
</dbReference>
<dbReference type="EC" id="1.-.-.-" evidence="2"/>
<evidence type="ECO:0000259" key="1">
    <source>
        <dbReference type="Pfam" id="PF00296"/>
    </source>
</evidence>
<dbReference type="PANTHER" id="PTHR43244">
    <property type="match status" value="1"/>
</dbReference>
<sequence>MRNIVVSNLINFRLLNRSRDVADVNIQGEEMKVIARIREPSDDEPDQWVSGPFFERVIQETKLLEEAGFDAIATTESSHDPFVGAMLAAEHSKRAEIWTHIAVAFARNPMNVAYLAHDLQAFSQGRFVLGIGSQVQAHVVKRFSMPWSSPAARMKEFVLALRAIWDCWNNGTRLEFRGEFYSHTLMTPVFMPPPNPSGPPPIMMGAVGPKMTEVAAEVADGIIGHSFASADYMREVSLPVIEKTLAAHGRSRADFQIVHPPFVVAVDDEAELKRRTEMMREHVAFYGSTPAYLGVLEFHGWGDLHPELNKMSKEGRWKEMANLIDDEMLHTFAIIGKPEHAVEEIKRRFTGVVDAVSIRLPQTTEPAVSELVRRLKAA</sequence>
<dbReference type="Pfam" id="PF00296">
    <property type="entry name" value="Bac_luciferase"/>
    <property type="match status" value="1"/>
</dbReference>
<dbReference type="PANTHER" id="PTHR43244:SF2">
    <property type="entry name" value="CONSERVED HYPOTHETICAL ALANINE AND PROLINE-RICH PROTEIN"/>
    <property type="match status" value="1"/>
</dbReference>
<accession>A0A3A3G938</accession>
<proteinExistence type="predicted"/>
<feature type="domain" description="Luciferase-like" evidence="1">
    <location>
        <begin position="52"/>
        <end position="349"/>
    </location>
</feature>
<name>A0A3A3G938_9BURK</name>
<dbReference type="EMBL" id="QYUQ01000002">
    <property type="protein sequence ID" value="RJG03082.1"/>
    <property type="molecule type" value="Genomic_DNA"/>
</dbReference>